<keyword evidence="2" id="KW-0500">Molybdenum</keyword>
<keyword evidence="8" id="KW-1185">Reference proteome</keyword>
<proteinExistence type="predicted"/>
<evidence type="ECO:0000256" key="4">
    <source>
        <dbReference type="ARBA" id="ARBA00023002"/>
    </source>
</evidence>
<dbReference type="PANTHER" id="PTHR19372:SF7">
    <property type="entry name" value="SULFITE OXIDASE, MITOCHONDRIAL"/>
    <property type="match status" value="1"/>
</dbReference>
<evidence type="ECO:0000256" key="1">
    <source>
        <dbReference type="ARBA" id="ARBA00001924"/>
    </source>
</evidence>
<keyword evidence="3" id="KW-0479">Metal-binding</keyword>
<dbReference type="Proteomes" id="UP001272242">
    <property type="component" value="Unassembled WGS sequence"/>
</dbReference>
<dbReference type="Gene3D" id="2.60.40.650">
    <property type="match status" value="1"/>
</dbReference>
<dbReference type="InterPro" id="IPR000572">
    <property type="entry name" value="OxRdtase_Mopterin-bd_dom"/>
</dbReference>
<evidence type="ECO:0000313" key="8">
    <source>
        <dbReference type="Proteomes" id="UP001272242"/>
    </source>
</evidence>
<dbReference type="EMBL" id="JAXBLV010000231">
    <property type="protein sequence ID" value="MDY3563076.1"/>
    <property type="molecule type" value="Genomic_DNA"/>
</dbReference>
<dbReference type="PANTHER" id="PTHR19372">
    <property type="entry name" value="SULFITE REDUCTASE"/>
    <property type="match status" value="1"/>
</dbReference>
<dbReference type="InterPro" id="IPR005066">
    <property type="entry name" value="MoCF_OxRdtse_dimer"/>
</dbReference>
<keyword evidence="4" id="KW-0560">Oxidoreductase</keyword>
<feature type="domain" description="Moybdenum cofactor oxidoreductase dimerisation" evidence="6">
    <location>
        <begin position="237"/>
        <end position="354"/>
    </location>
</feature>
<evidence type="ECO:0000313" key="7">
    <source>
        <dbReference type="EMBL" id="MDY3563076.1"/>
    </source>
</evidence>
<dbReference type="InterPro" id="IPR036374">
    <property type="entry name" value="OxRdtase_Mopterin-bd_sf"/>
</dbReference>
<dbReference type="RefSeq" id="WP_320689327.1">
    <property type="nucleotide sequence ID" value="NZ_JAXBLV010000231.1"/>
</dbReference>
<organism evidence="7 8">
    <name type="scientific">Gemmata algarum</name>
    <dbReference type="NCBI Taxonomy" id="2975278"/>
    <lineage>
        <taxon>Bacteria</taxon>
        <taxon>Pseudomonadati</taxon>
        <taxon>Planctomycetota</taxon>
        <taxon>Planctomycetia</taxon>
        <taxon>Gemmatales</taxon>
        <taxon>Gemmataceae</taxon>
        <taxon>Gemmata</taxon>
    </lineage>
</organism>
<dbReference type="InterPro" id="IPR008335">
    <property type="entry name" value="Mopterin_OxRdtase_euk"/>
</dbReference>
<comment type="caution">
    <text evidence="7">The sequence shown here is derived from an EMBL/GenBank/DDBJ whole genome shotgun (WGS) entry which is preliminary data.</text>
</comment>
<feature type="domain" description="Oxidoreductase molybdopterin-binding" evidence="5">
    <location>
        <begin position="41"/>
        <end position="217"/>
    </location>
</feature>
<comment type="cofactor">
    <cofactor evidence="1">
        <name>Mo-molybdopterin</name>
        <dbReference type="ChEBI" id="CHEBI:71302"/>
    </cofactor>
</comment>
<protein>
    <submittedName>
        <fullName evidence="7">Sulfite oxidase</fullName>
    </submittedName>
</protein>
<dbReference type="Pfam" id="PF00174">
    <property type="entry name" value="Oxidored_molyb"/>
    <property type="match status" value="1"/>
</dbReference>
<dbReference type="PRINTS" id="PR00407">
    <property type="entry name" value="EUMOPTERIN"/>
</dbReference>
<dbReference type="Pfam" id="PF03404">
    <property type="entry name" value="Mo-co_dimer"/>
    <property type="match status" value="1"/>
</dbReference>
<sequence>MNEAVSRAGLIIREKEPANREFPFPSLSPATPTNAFFVRTHFPIPAIRAKDWTLTVDGEVERELRLTYDELLGLPATTSPVLLECAGNGRAQLVPKAKGLLWDTGAVGTAEWTGVPLSAVLDRAGVKEGGVDVILQGADKGEVDDPRSPGVIHFERSLPLAKAMRPEVLLAYKMNGKDLTPDHGFPVRAIVGGWYGMASVKWLTHVTVTATPFEEFWQSLEYAYWKRERERPTLARVTEVQVKAQIARPGLSEAVPAGKPYRVFGAAWGGGSDVAAVEFSTDAGKKWAEARLLGEAVPFAWRLWELPWDVPEATGRYQVMARATDTEGRTQPEKHDADRRTYMINFVFTVEVEVV</sequence>
<evidence type="ECO:0000256" key="2">
    <source>
        <dbReference type="ARBA" id="ARBA00022505"/>
    </source>
</evidence>
<reference evidence="8" key="1">
    <citation type="journal article" date="2023" name="Mar. Drugs">
        <title>Gemmata algarum, a Novel Planctomycete Isolated from an Algal Mat, Displays Antimicrobial Activity.</title>
        <authorList>
            <person name="Kumar G."/>
            <person name="Kallscheuer N."/>
            <person name="Kashif M."/>
            <person name="Ahamad S."/>
            <person name="Jagadeeshwari U."/>
            <person name="Pannikurungottu S."/>
            <person name="Haufschild T."/>
            <person name="Kabuu M."/>
            <person name="Sasikala C."/>
            <person name="Jogler C."/>
            <person name="Ramana C."/>
        </authorList>
    </citation>
    <scope>NUCLEOTIDE SEQUENCE [LARGE SCALE GENOMIC DNA]</scope>
    <source>
        <strain evidence="8">JC673</strain>
    </source>
</reference>
<dbReference type="CDD" id="cd02110">
    <property type="entry name" value="SO_family_Moco_dimer"/>
    <property type="match status" value="1"/>
</dbReference>
<name>A0ABU5F668_9BACT</name>
<evidence type="ECO:0000256" key="3">
    <source>
        <dbReference type="ARBA" id="ARBA00022723"/>
    </source>
</evidence>
<dbReference type="InterPro" id="IPR014756">
    <property type="entry name" value="Ig_E-set"/>
</dbReference>
<gene>
    <name evidence="7" type="ORF">R5W23_004575</name>
</gene>
<evidence type="ECO:0000259" key="6">
    <source>
        <dbReference type="Pfam" id="PF03404"/>
    </source>
</evidence>
<dbReference type="SUPFAM" id="SSF56524">
    <property type="entry name" value="Oxidoreductase molybdopterin-binding domain"/>
    <property type="match status" value="1"/>
</dbReference>
<dbReference type="SUPFAM" id="SSF81296">
    <property type="entry name" value="E set domains"/>
    <property type="match status" value="1"/>
</dbReference>
<accession>A0ABU5F668</accession>
<evidence type="ECO:0000259" key="5">
    <source>
        <dbReference type="Pfam" id="PF00174"/>
    </source>
</evidence>
<dbReference type="Gene3D" id="3.90.420.10">
    <property type="entry name" value="Oxidoreductase, molybdopterin-binding domain"/>
    <property type="match status" value="1"/>
</dbReference>